<dbReference type="SUPFAM" id="SSF103473">
    <property type="entry name" value="MFS general substrate transporter"/>
    <property type="match status" value="1"/>
</dbReference>
<dbReference type="Proteomes" id="UP000242188">
    <property type="component" value="Unassembled WGS sequence"/>
</dbReference>
<comment type="caution">
    <text evidence="2">The sequence shown here is derived from an EMBL/GenBank/DDBJ whole genome shotgun (WGS) entry which is preliminary data.</text>
</comment>
<dbReference type="EMBL" id="NEDP02005162">
    <property type="protein sequence ID" value="OWF43126.1"/>
    <property type="molecule type" value="Genomic_DNA"/>
</dbReference>
<keyword evidence="3" id="KW-1185">Reference proteome</keyword>
<dbReference type="Pfam" id="PF07690">
    <property type="entry name" value="MFS_1"/>
    <property type="match status" value="1"/>
</dbReference>
<keyword evidence="1" id="KW-0472">Membrane</keyword>
<feature type="transmembrane region" description="Helical" evidence="1">
    <location>
        <begin position="189"/>
        <end position="207"/>
    </location>
</feature>
<feature type="transmembrane region" description="Helical" evidence="1">
    <location>
        <begin position="254"/>
        <end position="275"/>
    </location>
</feature>
<reference evidence="2 3" key="1">
    <citation type="journal article" date="2017" name="Nat. Ecol. Evol.">
        <title>Scallop genome provides insights into evolution of bilaterian karyotype and development.</title>
        <authorList>
            <person name="Wang S."/>
            <person name="Zhang J."/>
            <person name="Jiao W."/>
            <person name="Li J."/>
            <person name="Xun X."/>
            <person name="Sun Y."/>
            <person name="Guo X."/>
            <person name="Huan P."/>
            <person name="Dong B."/>
            <person name="Zhang L."/>
            <person name="Hu X."/>
            <person name="Sun X."/>
            <person name="Wang J."/>
            <person name="Zhao C."/>
            <person name="Wang Y."/>
            <person name="Wang D."/>
            <person name="Huang X."/>
            <person name="Wang R."/>
            <person name="Lv J."/>
            <person name="Li Y."/>
            <person name="Zhang Z."/>
            <person name="Liu B."/>
            <person name="Lu W."/>
            <person name="Hui Y."/>
            <person name="Liang J."/>
            <person name="Zhou Z."/>
            <person name="Hou R."/>
            <person name="Li X."/>
            <person name="Liu Y."/>
            <person name="Li H."/>
            <person name="Ning X."/>
            <person name="Lin Y."/>
            <person name="Zhao L."/>
            <person name="Xing Q."/>
            <person name="Dou J."/>
            <person name="Li Y."/>
            <person name="Mao J."/>
            <person name="Guo H."/>
            <person name="Dou H."/>
            <person name="Li T."/>
            <person name="Mu C."/>
            <person name="Jiang W."/>
            <person name="Fu Q."/>
            <person name="Fu X."/>
            <person name="Miao Y."/>
            <person name="Liu J."/>
            <person name="Yu Q."/>
            <person name="Li R."/>
            <person name="Liao H."/>
            <person name="Li X."/>
            <person name="Kong Y."/>
            <person name="Jiang Z."/>
            <person name="Chourrout D."/>
            <person name="Li R."/>
            <person name="Bao Z."/>
        </authorList>
    </citation>
    <scope>NUCLEOTIDE SEQUENCE [LARGE SCALE GENOMIC DNA]</scope>
    <source>
        <strain evidence="2 3">PY_sf001</strain>
    </source>
</reference>
<feature type="transmembrane region" description="Helical" evidence="1">
    <location>
        <begin position="163"/>
        <end position="183"/>
    </location>
</feature>
<evidence type="ECO:0000256" key="1">
    <source>
        <dbReference type="SAM" id="Phobius"/>
    </source>
</evidence>
<keyword evidence="1" id="KW-1133">Transmembrane helix</keyword>
<dbReference type="AlphaFoldDB" id="A0A210Q314"/>
<sequence length="282" mass="31951">MLVKKLYEDGVDKKFSFIGIAVLFIVVSGVCTLLHPSREQNDKSHEESPQTNDDIVQTKEVKGTQNAVQTTTGVTTDTPPIGKILRNYLFISHVVWLTNVLLKYVFFLGSANRLMEQLLQDEDRVSYFSDVMTFTMIVSLVSSFIAGYTIHAVENRFTGNLKAVIPLTVTSCLVILLSALAFVHTPNVLYADFIVLTFLRSFMYTTNMEFIRIAFPMRYMSVIFGIVISVSGILTMTQYGLFAWTEKYDGAMTHVNVFLLCLSTISLFHPMLVFYSHRRQQS</sequence>
<dbReference type="OrthoDB" id="330047at2759"/>
<name>A0A210Q314_MIZYE</name>
<evidence type="ECO:0000313" key="3">
    <source>
        <dbReference type="Proteomes" id="UP000242188"/>
    </source>
</evidence>
<dbReference type="InterPro" id="IPR027197">
    <property type="entry name" value="SLC43A3"/>
</dbReference>
<feature type="transmembrane region" description="Helical" evidence="1">
    <location>
        <begin position="219"/>
        <end position="242"/>
    </location>
</feature>
<dbReference type="InterPro" id="IPR011701">
    <property type="entry name" value="MFS"/>
</dbReference>
<keyword evidence="1" id="KW-0812">Transmembrane</keyword>
<dbReference type="GO" id="GO:0022857">
    <property type="term" value="F:transmembrane transporter activity"/>
    <property type="evidence" value="ECO:0007669"/>
    <property type="project" value="InterPro"/>
</dbReference>
<dbReference type="InterPro" id="IPR036259">
    <property type="entry name" value="MFS_trans_sf"/>
</dbReference>
<feature type="transmembrane region" description="Helical" evidence="1">
    <location>
        <begin position="131"/>
        <end position="151"/>
    </location>
</feature>
<gene>
    <name evidence="2" type="ORF">KP79_PYT01920</name>
</gene>
<feature type="transmembrane region" description="Helical" evidence="1">
    <location>
        <begin position="88"/>
        <end position="111"/>
    </location>
</feature>
<accession>A0A210Q314</accession>
<organism evidence="2 3">
    <name type="scientific">Mizuhopecten yessoensis</name>
    <name type="common">Japanese scallop</name>
    <name type="synonym">Patinopecten yessoensis</name>
    <dbReference type="NCBI Taxonomy" id="6573"/>
    <lineage>
        <taxon>Eukaryota</taxon>
        <taxon>Metazoa</taxon>
        <taxon>Spiralia</taxon>
        <taxon>Lophotrochozoa</taxon>
        <taxon>Mollusca</taxon>
        <taxon>Bivalvia</taxon>
        <taxon>Autobranchia</taxon>
        <taxon>Pteriomorphia</taxon>
        <taxon>Pectinida</taxon>
        <taxon>Pectinoidea</taxon>
        <taxon>Pectinidae</taxon>
        <taxon>Mizuhopecten</taxon>
    </lineage>
</organism>
<protein>
    <submittedName>
        <fullName evidence="2">Solute carrier family 43 member 3</fullName>
    </submittedName>
</protein>
<dbReference type="Gene3D" id="1.20.1250.20">
    <property type="entry name" value="MFS general substrate transporter like domains"/>
    <property type="match status" value="1"/>
</dbReference>
<dbReference type="PANTHER" id="PTHR20765">
    <property type="entry name" value="SOLUTE CARRIER FAMILY 43 MEMBER 3-RELATED"/>
    <property type="match status" value="1"/>
</dbReference>
<feature type="transmembrane region" description="Helical" evidence="1">
    <location>
        <begin position="15"/>
        <end position="34"/>
    </location>
</feature>
<dbReference type="PANTHER" id="PTHR20765:SF1">
    <property type="entry name" value="EQUILIBRATIVE NUCLEOBASE TRANSPORTER 1"/>
    <property type="match status" value="1"/>
</dbReference>
<evidence type="ECO:0000313" key="2">
    <source>
        <dbReference type="EMBL" id="OWF43126.1"/>
    </source>
</evidence>
<proteinExistence type="predicted"/>